<keyword evidence="1" id="KW-0812">Transmembrane</keyword>
<organism evidence="2 3">
    <name type="scientific">Ursus americanus</name>
    <name type="common">American black bear</name>
    <name type="synonym">Euarctos americanus</name>
    <dbReference type="NCBI Taxonomy" id="9643"/>
    <lineage>
        <taxon>Eukaryota</taxon>
        <taxon>Metazoa</taxon>
        <taxon>Chordata</taxon>
        <taxon>Craniata</taxon>
        <taxon>Vertebrata</taxon>
        <taxon>Euteleostomi</taxon>
        <taxon>Mammalia</taxon>
        <taxon>Eutheria</taxon>
        <taxon>Laurasiatheria</taxon>
        <taxon>Carnivora</taxon>
        <taxon>Caniformia</taxon>
        <taxon>Ursidae</taxon>
        <taxon>Ursus</taxon>
    </lineage>
</organism>
<accession>A0A452QJC0</accession>
<keyword evidence="3" id="KW-1185">Reference proteome</keyword>
<name>A0A452QJC0_URSAM</name>
<evidence type="ECO:0000313" key="2">
    <source>
        <dbReference type="Ensembl" id="ENSUAMP00000005261.1"/>
    </source>
</evidence>
<keyword evidence="1" id="KW-1133">Transmembrane helix</keyword>
<evidence type="ECO:0008006" key="4">
    <source>
        <dbReference type="Google" id="ProtNLM"/>
    </source>
</evidence>
<dbReference type="Proteomes" id="UP000291022">
    <property type="component" value="Unassembled WGS sequence"/>
</dbReference>
<sequence>MDWWRDNFWIILAVAIVLVSTSLGLILYCACRQLLRQGKKWEIAKPWKEKQRDEEKMYEDPTAYVVALLHPSWSAQCQHLGSLGAQSVKHPTFDFSSGHDLGVLGSSPTLGSLLNVESACPSPSLFSPPPPLSLSLSNKPNLFFSMSAPQRVPFCSPSVK</sequence>
<dbReference type="GO" id="GO:0097197">
    <property type="term" value="C:tetraspanin-enriched microdomain"/>
    <property type="evidence" value="ECO:0007669"/>
    <property type="project" value="InterPro"/>
</dbReference>
<dbReference type="GeneTree" id="ENSGT00390000007003"/>
<dbReference type="GO" id="GO:0001772">
    <property type="term" value="C:immunological synapse"/>
    <property type="evidence" value="ECO:0007669"/>
    <property type="project" value="InterPro"/>
</dbReference>
<dbReference type="Pfam" id="PF15050">
    <property type="entry name" value="SCIMP"/>
    <property type="match status" value="1"/>
</dbReference>
<dbReference type="AlphaFoldDB" id="A0A452QJC0"/>
<dbReference type="Ensembl" id="ENSUAMT00000005979.1">
    <property type="protein sequence ID" value="ENSUAMP00000005261.1"/>
    <property type="gene ID" value="ENSUAMG00000004704.1"/>
</dbReference>
<keyword evidence="1" id="KW-0472">Membrane</keyword>
<reference evidence="3" key="1">
    <citation type="submission" date="2016-06" db="EMBL/GenBank/DDBJ databases">
        <title>De novo assembly and RNA-Seq shows season-dependent expression and editing in black bear kidneys.</title>
        <authorList>
            <person name="Korstanje R."/>
            <person name="Srivastava A."/>
            <person name="Sarsani V.K."/>
            <person name="Sheehan S.M."/>
            <person name="Seger R.L."/>
            <person name="Barter M.E."/>
            <person name="Lindqvist C."/>
            <person name="Brody L.C."/>
            <person name="Mullikin J.C."/>
        </authorList>
    </citation>
    <scope>NUCLEOTIDE SEQUENCE [LARGE SCALE GENOMIC DNA]</scope>
</reference>
<dbReference type="InterPro" id="IPR028181">
    <property type="entry name" value="SCIMP"/>
</dbReference>
<reference evidence="2" key="3">
    <citation type="submission" date="2025-09" db="UniProtKB">
        <authorList>
            <consortium name="Ensembl"/>
        </authorList>
    </citation>
    <scope>IDENTIFICATION</scope>
</reference>
<evidence type="ECO:0000256" key="1">
    <source>
        <dbReference type="SAM" id="Phobius"/>
    </source>
</evidence>
<dbReference type="STRING" id="9643.ENSUAMP00000005261"/>
<feature type="transmembrane region" description="Helical" evidence="1">
    <location>
        <begin position="6"/>
        <end position="30"/>
    </location>
</feature>
<reference evidence="2" key="2">
    <citation type="submission" date="2025-08" db="UniProtKB">
        <authorList>
            <consortium name="Ensembl"/>
        </authorList>
    </citation>
    <scope>IDENTIFICATION</scope>
</reference>
<proteinExistence type="predicted"/>
<protein>
    <recommendedName>
        <fullName evidence="4">SLP adaptor and CSK interacting membrane protein</fullName>
    </recommendedName>
</protein>
<evidence type="ECO:0000313" key="3">
    <source>
        <dbReference type="Proteomes" id="UP000291022"/>
    </source>
</evidence>